<dbReference type="Pfam" id="PF06592">
    <property type="entry name" value="DUF1138"/>
    <property type="match status" value="1"/>
</dbReference>
<evidence type="ECO:0000313" key="2">
    <source>
        <dbReference type="Proteomes" id="UP001420932"/>
    </source>
</evidence>
<protein>
    <submittedName>
        <fullName evidence="1">Uncharacterized protein</fullName>
    </submittedName>
</protein>
<gene>
    <name evidence="1" type="ORF">Syun_003612</name>
</gene>
<proteinExistence type="predicted"/>
<reference evidence="1 2" key="1">
    <citation type="submission" date="2024-01" db="EMBL/GenBank/DDBJ databases">
        <title>Genome assemblies of Stephania.</title>
        <authorList>
            <person name="Yang L."/>
        </authorList>
    </citation>
    <scope>NUCLEOTIDE SEQUENCE [LARGE SCALE GENOMIC DNA]</scope>
    <source>
        <strain evidence="1">YNDBR</strain>
        <tissue evidence="1">Leaf</tissue>
    </source>
</reference>
<dbReference type="EMBL" id="JBBNAF010000002">
    <property type="protein sequence ID" value="KAK9162710.1"/>
    <property type="molecule type" value="Genomic_DNA"/>
</dbReference>
<dbReference type="PANTHER" id="PTHR34267">
    <property type="entry name" value="OS11G0161033 PROTEIN"/>
    <property type="match status" value="1"/>
</dbReference>
<comment type="caution">
    <text evidence="1">The sequence shown here is derived from an EMBL/GenBank/DDBJ whole genome shotgun (WGS) entry which is preliminary data.</text>
</comment>
<dbReference type="Proteomes" id="UP001420932">
    <property type="component" value="Unassembled WGS sequence"/>
</dbReference>
<sequence>MAAKIDGAILTSVLVAYATNVIIADRKLFGGTTVPKIVSDKEWWEETVKKFHAWPRMAGPPVAMNPIRRQNFIVKPRLKN</sequence>
<name>A0AAP0L2G8_9MAGN</name>
<organism evidence="1 2">
    <name type="scientific">Stephania yunnanensis</name>
    <dbReference type="NCBI Taxonomy" id="152371"/>
    <lineage>
        <taxon>Eukaryota</taxon>
        <taxon>Viridiplantae</taxon>
        <taxon>Streptophyta</taxon>
        <taxon>Embryophyta</taxon>
        <taxon>Tracheophyta</taxon>
        <taxon>Spermatophyta</taxon>
        <taxon>Magnoliopsida</taxon>
        <taxon>Ranunculales</taxon>
        <taxon>Menispermaceae</taxon>
        <taxon>Menispermoideae</taxon>
        <taxon>Cissampelideae</taxon>
        <taxon>Stephania</taxon>
    </lineage>
</organism>
<accession>A0AAP0L2G8</accession>
<evidence type="ECO:0000313" key="1">
    <source>
        <dbReference type="EMBL" id="KAK9162710.1"/>
    </source>
</evidence>
<dbReference type="AlphaFoldDB" id="A0AAP0L2G8"/>
<dbReference type="PANTHER" id="PTHR34267:SF17">
    <property type="entry name" value="OS06G0114500 PROTEIN"/>
    <property type="match status" value="1"/>
</dbReference>
<dbReference type="InterPro" id="IPR009515">
    <property type="entry name" value="DUF1138"/>
</dbReference>
<keyword evidence="2" id="KW-1185">Reference proteome</keyword>